<dbReference type="OrthoDB" id="1679631at2"/>
<dbReference type="AlphaFoldDB" id="A0A2N3LNI1"/>
<organism evidence="1 2">
    <name type="scientific">Heyndrickxia camelliae</name>
    <dbReference type="NCBI Taxonomy" id="1707093"/>
    <lineage>
        <taxon>Bacteria</taxon>
        <taxon>Bacillati</taxon>
        <taxon>Bacillota</taxon>
        <taxon>Bacilli</taxon>
        <taxon>Bacillales</taxon>
        <taxon>Bacillaceae</taxon>
        <taxon>Heyndrickxia</taxon>
    </lineage>
</organism>
<comment type="caution">
    <text evidence="1">The sequence shown here is derived from an EMBL/GenBank/DDBJ whole genome shotgun (WGS) entry which is preliminary data.</text>
</comment>
<reference evidence="1 2" key="1">
    <citation type="submission" date="2017-11" db="EMBL/GenBank/DDBJ databases">
        <title>Bacillus camelliae sp. nov., isolated from pu'er tea.</title>
        <authorList>
            <person name="Niu L."/>
        </authorList>
    </citation>
    <scope>NUCLEOTIDE SEQUENCE [LARGE SCALE GENOMIC DNA]</scope>
    <source>
        <strain evidence="1 2">7578-1</strain>
    </source>
</reference>
<sequence length="200" mass="21965">MKRQVILITDGDEYAKHAIELVAREVGGRCISQSAGNPSQLSGEEIVKMIKSAHSDPVFVMFDDSGYVGEGRGEQALMYVANHKDIEVLGILAVSSNTHHREWSKVDVSIDRNGTLTPYGVDKFGEPDLELQRINGDTVYCLDQLNVPIIVGIGDIGKMGKIDHYANGSPVTMEAVKLILERSGFNDRIRFNKGTNSEES</sequence>
<dbReference type="EMBL" id="PIQO01000003">
    <property type="protein sequence ID" value="PKR86145.1"/>
    <property type="molecule type" value="Genomic_DNA"/>
</dbReference>
<accession>A0A2N3LNI1</accession>
<protein>
    <submittedName>
        <fullName evidence="1">Stage V sporulation protein AE</fullName>
    </submittedName>
</protein>
<keyword evidence="2" id="KW-1185">Reference proteome</keyword>
<gene>
    <name evidence="1" type="ORF">CWO92_06205</name>
</gene>
<evidence type="ECO:0000313" key="1">
    <source>
        <dbReference type="EMBL" id="PKR86145.1"/>
    </source>
</evidence>
<dbReference type="InterPro" id="IPR025914">
    <property type="entry name" value="SpoVAE"/>
</dbReference>
<dbReference type="RefSeq" id="WP_101353514.1">
    <property type="nucleotide sequence ID" value="NZ_PIQO01000003.1"/>
</dbReference>
<dbReference type="Proteomes" id="UP000233440">
    <property type="component" value="Unassembled WGS sequence"/>
</dbReference>
<evidence type="ECO:0000313" key="2">
    <source>
        <dbReference type="Proteomes" id="UP000233440"/>
    </source>
</evidence>
<name>A0A2N3LNI1_9BACI</name>
<dbReference type="Pfam" id="PF14097">
    <property type="entry name" value="SpoVAE"/>
    <property type="match status" value="1"/>
</dbReference>
<proteinExistence type="predicted"/>